<dbReference type="EMBL" id="KZ451888">
    <property type="protein sequence ID" value="PKA65973.1"/>
    <property type="molecule type" value="Genomic_DNA"/>
</dbReference>
<feature type="coiled-coil region" evidence="5">
    <location>
        <begin position="454"/>
        <end position="723"/>
    </location>
</feature>
<name>A0A2I0BDU5_9ASPA</name>
<organism evidence="7 8">
    <name type="scientific">Apostasia shenzhenica</name>
    <dbReference type="NCBI Taxonomy" id="1088818"/>
    <lineage>
        <taxon>Eukaryota</taxon>
        <taxon>Viridiplantae</taxon>
        <taxon>Streptophyta</taxon>
        <taxon>Embryophyta</taxon>
        <taxon>Tracheophyta</taxon>
        <taxon>Spermatophyta</taxon>
        <taxon>Magnoliopsida</taxon>
        <taxon>Liliopsida</taxon>
        <taxon>Asparagales</taxon>
        <taxon>Orchidaceae</taxon>
        <taxon>Apostasioideae</taxon>
        <taxon>Apostasia</taxon>
    </lineage>
</organism>
<comment type="similarity">
    <text evidence="4">Belongs to the CRWN family.</text>
</comment>
<reference evidence="7 8" key="1">
    <citation type="journal article" date="2017" name="Nature">
        <title>The Apostasia genome and the evolution of orchids.</title>
        <authorList>
            <person name="Zhang G.Q."/>
            <person name="Liu K.W."/>
            <person name="Li Z."/>
            <person name="Lohaus R."/>
            <person name="Hsiao Y.Y."/>
            <person name="Niu S.C."/>
            <person name="Wang J.Y."/>
            <person name="Lin Y.C."/>
            <person name="Xu Q."/>
            <person name="Chen L.J."/>
            <person name="Yoshida K."/>
            <person name="Fujiwara S."/>
            <person name="Wang Z.W."/>
            <person name="Zhang Y.Q."/>
            <person name="Mitsuda N."/>
            <person name="Wang M."/>
            <person name="Liu G.H."/>
            <person name="Pecoraro L."/>
            <person name="Huang H.X."/>
            <person name="Xiao X.J."/>
            <person name="Lin M."/>
            <person name="Wu X.Y."/>
            <person name="Wu W.L."/>
            <person name="Chen Y.Y."/>
            <person name="Chang S.B."/>
            <person name="Sakamoto S."/>
            <person name="Ohme-Takagi M."/>
            <person name="Yagi M."/>
            <person name="Zeng S.J."/>
            <person name="Shen C.Y."/>
            <person name="Yeh C.M."/>
            <person name="Luo Y.B."/>
            <person name="Tsai W.C."/>
            <person name="Van de Peer Y."/>
            <person name="Liu Z.J."/>
        </authorList>
    </citation>
    <scope>NUCLEOTIDE SEQUENCE [LARGE SCALE GENOMIC DNA]</scope>
    <source>
        <strain evidence="8">cv. Shenzhen</strain>
        <tissue evidence="7">Stem</tissue>
    </source>
</reference>
<dbReference type="InterPro" id="IPR040418">
    <property type="entry name" value="CRWN"/>
</dbReference>
<comment type="subcellular location">
    <subcellularLocation>
        <location evidence="3">Nucleus lamina</location>
    </subcellularLocation>
</comment>
<evidence type="ECO:0000313" key="8">
    <source>
        <dbReference type="Proteomes" id="UP000236161"/>
    </source>
</evidence>
<dbReference type="Proteomes" id="UP000236161">
    <property type="component" value="Unassembled WGS sequence"/>
</dbReference>
<feature type="coiled-coil region" evidence="5">
    <location>
        <begin position="161"/>
        <end position="195"/>
    </location>
</feature>
<dbReference type="GO" id="GO:0005652">
    <property type="term" value="C:nuclear lamina"/>
    <property type="evidence" value="ECO:0007669"/>
    <property type="project" value="UniProtKB-SubCell"/>
</dbReference>
<evidence type="ECO:0000256" key="6">
    <source>
        <dbReference type="SAM" id="MobiDB-lite"/>
    </source>
</evidence>
<dbReference type="OrthoDB" id="673795at2759"/>
<dbReference type="STRING" id="1088818.A0A2I0BDU5"/>
<evidence type="ECO:0000256" key="5">
    <source>
        <dbReference type="SAM" id="Coils"/>
    </source>
</evidence>
<protein>
    <submittedName>
        <fullName evidence="7">Nuclear matrix constituent protein 1-like protein</fullName>
    </submittedName>
</protein>
<keyword evidence="8" id="KW-1185">Reference proteome</keyword>
<evidence type="ECO:0000256" key="2">
    <source>
        <dbReference type="ARBA" id="ARBA00023242"/>
    </source>
</evidence>
<evidence type="ECO:0000256" key="4">
    <source>
        <dbReference type="ARBA" id="ARBA00024208"/>
    </source>
</evidence>
<evidence type="ECO:0000256" key="1">
    <source>
        <dbReference type="ARBA" id="ARBA00023054"/>
    </source>
</evidence>
<keyword evidence="2" id="KW-0539">Nucleus</keyword>
<evidence type="ECO:0000313" key="7">
    <source>
        <dbReference type="EMBL" id="PKA65973.1"/>
    </source>
</evidence>
<feature type="coiled-coil region" evidence="5">
    <location>
        <begin position="277"/>
        <end position="335"/>
    </location>
</feature>
<dbReference type="AlphaFoldDB" id="A0A2I0BDU5"/>
<keyword evidence="1 5" id="KW-0175">Coiled coil</keyword>
<proteinExistence type="inferred from homology"/>
<feature type="coiled-coil region" evidence="5">
    <location>
        <begin position="381"/>
        <end position="408"/>
    </location>
</feature>
<dbReference type="GO" id="GO:0006997">
    <property type="term" value="P:nucleus organization"/>
    <property type="evidence" value="ECO:0007669"/>
    <property type="project" value="InterPro"/>
</dbReference>
<sequence length="1005" mass="117451">MSSPGRAATPASVGGLRPAGSRDSAAATPLAANGKSPLEEEAIWRRLREAGFDEDKVKRRDKAALIAYVTRLEAEIYDYQCNMGLILLEKKDLESKYEEVKSSLKLAENMHKRDQAANHSALAEGRRREESLKKALGIEKECLANIEKALHETRAESAEIKVSYERKLAEAKSMMESAQKQYDEAISKIHDAESLHAEVSRRDNTALRKLQDVEAREDELRRRISTFHYECETKEKALNLQRQSLSDSQKILHQEQEKLMEGQSLLNQREEFLYRRLKELEEGRLKVDEDCRTLREEKEYLEMDRSAVATREEAVVKMEALLDKKERDLLILQEKICSKEVEEIQRLKGEHQSFIDRKTYEFEAEMEQRRKFVEAEMEVKVRACDLRVAELEQKEKELMEREISVQIELRVISDKHEDIVKRFQFLEEKEKSLHTAESALELKMKSMQTETVAIKKMQEELLKAKALLKQEKNEILCAEEKLVLTANERNDLRVLERKLKEEIDSFRAQKMELDAEADKLKLEKEKFEIEWDLIDEKREELRKEADRIAEEKSAINIYLKNEIDSLNLEKENLRNQLKQNAESLSREREEFLRRMEHEHSDWFFKLQKEREDFLNDCSIQRKELEESIHRRQEEIENYLREKEQAFEHEKNKELQGIASQKEEATKMLERVASELKRLVNERMSIAHEREQRQMEWSEIKQFIKELNVQREKLQKQRELLHVDREEVHKQIEQLQKLEHLDIELENRSLYENDTVHLRLRNGNVPERNKLDVRVATNNSDYLDSQKISLADGIKPNSSKKALPHASPPSMPMTWIRKCAEVIFKRSPERYADVAAQEDKSSQLSTSLLHWHENDEGAHGLGRKRNREKNVYQSKEDAFIAKGKENGRSEHASPVMLPLQRKRSIDALSNDRPGLELGDEQKHLKKVRQEAFVEMAECLECRDPSEMVSHASEDLIVLEAAESPVMITTAENGGEIKEQIGCHDEVEDTEEAHPSIGAKIKNFLIT</sequence>
<feature type="region of interest" description="Disordered" evidence="6">
    <location>
        <begin position="1"/>
        <end position="33"/>
    </location>
</feature>
<accession>A0A2I0BDU5</accession>
<dbReference type="PANTHER" id="PTHR31908:SF2">
    <property type="entry name" value="PROTEIN CROWDED NUCLEI 4"/>
    <property type="match status" value="1"/>
</dbReference>
<evidence type="ECO:0000256" key="3">
    <source>
        <dbReference type="ARBA" id="ARBA00024186"/>
    </source>
</evidence>
<dbReference type="PANTHER" id="PTHR31908">
    <property type="entry name" value="PROTEIN CROWDED NUCLEI 4"/>
    <property type="match status" value="1"/>
</dbReference>
<gene>
    <name evidence="7" type="ORF">AXF42_Ash010382</name>
</gene>